<accession>A0A127KNV5</accession>
<dbReference type="Proteomes" id="UP000201448">
    <property type="component" value="Segment"/>
</dbReference>
<dbReference type="KEGG" id="vg:29122766"/>
<dbReference type="EMBL" id="KU613353">
    <property type="protein sequence ID" value="AMO43783.1"/>
    <property type="molecule type" value="Genomic_DNA"/>
</dbReference>
<evidence type="ECO:0000313" key="3">
    <source>
        <dbReference type="Proteomes" id="UP000201448"/>
    </source>
</evidence>
<reference evidence="2 3" key="1">
    <citation type="submission" date="2016-01" db="EMBL/GenBank/DDBJ databases">
        <authorList>
            <person name="Cotto-Rosario A."/>
            <person name="Gomez-Fuentes N."/>
            <person name="Berrios-Ruiz J."/>
            <person name="Caceres-Velazquez C."/>
            <person name="Casiano-Real M."/>
            <person name="Cotto-Berrios I."/>
            <person name="Crespo-Vega V."/>
            <person name="DeJesus-David M."/>
            <person name="DelToro-Sanchez C.J."/>
            <person name="Diaz-Morales C.J."/>
            <person name="Espada-Ramos M."/>
            <person name="Feliciano-Torres M.J."/>
            <person name="Fernandez-Rodriguez P.M."/>
            <person name="Fernandez-Martinez M."/>
            <person name="Figueroa-Concepcion D."/>
            <person name="Figueroa-Bermudez M.L."/>
            <person name="Garcia-Delgado K."/>
            <person name="Nunez-Rodriguez C."/>
            <person name="Quiles-Santiago A.M."/>
            <person name="Rodriguez-Gonzalez A."/>
            <person name="Santiago-Burgos D."/>
            <person name="Solivan-Perez E."/>
            <person name="Torres-Vazquez A."/>
            <person name="Verdejo-Lopez V."/>
            <person name="Vazquez E."/>
            <person name="Rubin M.R."/>
            <person name="Ware V.C."/>
            <person name="Bradley K.W."/>
            <person name="Asai D.J."/>
            <person name="Bowman C.A."/>
            <person name="Russell D.A."/>
            <person name="Pope W.H."/>
            <person name="Jacobs-Sera D."/>
            <person name="Hendrix R.W."/>
            <person name="Hatfull G.F."/>
        </authorList>
    </citation>
    <scope>NUCLEOTIDE SEQUENCE [LARGE SCALE GENOMIC DNA]</scope>
</reference>
<dbReference type="GeneID" id="29122766"/>
<evidence type="ECO:0000313" key="2">
    <source>
        <dbReference type="EMBL" id="AMO43783.1"/>
    </source>
</evidence>
<feature type="region of interest" description="Disordered" evidence="1">
    <location>
        <begin position="1"/>
        <end position="26"/>
    </location>
</feature>
<proteinExistence type="predicted"/>
<protein>
    <submittedName>
        <fullName evidence="2">Scaffolding protein</fullName>
    </submittedName>
</protein>
<name>A0A127KNV5_9CAUD</name>
<evidence type="ECO:0000256" key="1">
    <source>
        <dbReference type="SAM" id="MobiDB-lite"/>
    </source>
</evidence>
<gene>
    <name evidence="2" type="ORF">PBI_CATALINA_16</name>
</gene>
<feature type="region of interest" description="Disordered" evidence="1">
    <location>
        <begin position="139"/>
        <end position="158"/>
    </location>
</feature>
<dbReference type="RefSeq" id="YP_009301838.1">
    <property type="nucleotide sequence ID" value="NC_031238.1"/>
</dbReference>
<dbReference type="OrthoDB" id="15003at10239"/>
<organism evidence="2 3">
    <name type="scientific">Mycobacterium phage Catalina</name>
    <dbReference type="NCBI Taxonomy" id="1792253"/>
    <lineage>
        <taxon>Viruses</taxon>
        <taxon>Duplodnaviria</taxon>
        <taxon>Heunggongvirae</taxon>
        <taxon>Uroviricota</taxon>
        <taxon>Caudoviricetes</taxon>
        <taxon>Fromanvirus</taxon>
        <taxon>Fromanvirus packman</taxon>
    </lineage>
</organism>
<sequence length="177" mass="19001">MSDNATPEGTPAVETPVVTDTPLEKPAETKVYDETYVKSLRDEAAAARIAKKTAVEAAEKALKEAHAAEIAAKDLAYTELQNELGSAWIELEKVYTAVEAKVPSDKVRAFVEILEGNDAESISESAKSRLELIGGFDKKTPAYDPSQGSGGKQQPLALNGDGILNAMMAVLDKRPRR</sequence>